<dbReference type="EMBL" id="CP036290">
    <property type="protein sequence ID" value="QDU86225.1"/>
    <property type="molecule type" value="Genomic_DNA"/>
</dbReference>
<reference evidence="2 3" key="1">
    <citation type="submission" date="2019-02" db="EMBL/GenBank/DDBJ databases">
        <title>Deep-cultivation of Planctomycetes and their phenomic and genomic characterization uncovers novel biology.</title>
        <authorList>
            <person name="Wiegand S."/>
            <person name="Jogler M."/>
            <person name="Boedeker C."/>
            <person name="Pinto D."/>
            <person name="Vollmers J."/>
            <person name="Rivas-Marin E."/>
            <person name="Kohn T."/>
            <person name="Peeters S.H."/>
            <person name="Heuer A."/>
            <person name="Rast P."/>
            <person name="Oberbeckmann S."/>
            <person name="Bunk B."/>
            <person name="Jeske O."/>
            <person name="Meyerdierks A."/>
            <person name="Storesund J.E."/>
            <person name="Kallscheuer N."/>
            <person name="Luecker S."/>
            <person name="Lage O.M."/>
            <person name="Pohl T."/>
            <person name="Merkel B.J."/>
            <person name="Hornburger P."/>
            <person name="Mueller R.-W."/>
            <person name="Bruemmer F."/>
            <person name="Labrenz M."/>
            <person name="Spormann A.M."/>
            <person name="Op den Camp H."/>
            <person name="Overmann J."/>
            <person name="Amann R."/>
            <person name="Jetten M.S.M."/>
            <person name="Mascher T."/>
            <person name="Medema M.H."/>
            <person name="Devos D.P."/>
            <person name="Kaster A.-K."/>
            <person name="Ovreas L."/>
            <person name="Rohde M."/>
            <person name="Galperin M.Y."/>
            <person name="Jogler C."/>
        </authorList>
    </citation>
    <scope>NUCLEOTIDE SEQUENCE [LARGE SCALE GENOMIC DNA]</scope>
    <source>
        <strain evidence="2 3">Pla163</strain>
    </source>
</reference>
<dbReference type="Proteomes" id="UP000319342">
    <property type="component" value="Chromosome"/>
</dbReference>
<proteinExistence type="predicted"/>
<dbReference type="RefSeq" id="WP_145191063.1">
    <property type="nucleotide sequence ID" value="NZ_CP036290.1"/>
</dbReference>
<organism evidence="2 3">
    <name type="scientific">Rohdeia mirabilis</name>
    <dbReference type="NCBI Taxonomy" id="2528008"/>
    <lineage>
        <taxon>Bacteria</taxon>
        <taxon>Pseudomonadati</taxon>
        <taxon>Planctomycetota</taxon>
        <taxon>Planctomycetia</taxon>
        <taxon>Planctomycetia incertae sedis</taxon>
        <taxon>Rohdeia</taxon>
    </lineage>
</organism>
<name>A0A518D416_9BACT</name>
<gene>
    <name evidence="2" type="ORF">Pla163_33750</name>
</gene>
<feature type="region of interest" description="Disordered" evidence="1">
    <location>
        <begin position="1"/>
        <end position="24"/>
    </location>
</feature>
<evidence type="ECO:0000313" key="3">
    <source>
        <dbReference type="Proteomes" id="UP000319342"/>
    </source>
</evidence>
<sequence>MGRFESSDSHGSLELQPLRVPQPKGDMYSTAKELVEALPDWSILSEDEEQGLIVCERKARALSAKSKVTIKIEGPDGIPSTTVTMVSESDGGLLGGDKKNVNEFMKLYRRRVV</sequence>
<accession>A0A518D416</accession>
<evidence type="ECO:0000256" key="1">
    <source>
        <dbReference type="SAM" id="MobiDB-lite"/>
    </source>
</evidence>
<protein>
    <submittedName>
        <fullName evidence="2">Uncharacterized protein</fullName>
    </submittedName>
</protein>
<dbReference type="OrthoDB" id="9921563at2"/>
<dbReference type="AlphaFoldDB" id="A0A518D416"/>
<evidence type="ECO:0000313" key="2">
    <source>
        <dbReference type="EMBL" id="QDU86225.1"/>
    </source>
</evidence>
<keyword evidence="3" id="KW-1185">Reference proteome</keyword>